<dbReference type="KEGG" id="thas:C6Y53_05455"/>
<evidence type="ECO:0000313" key="6">
    <source>
        <dbReference type="EMBL" id="AVO37208.1"/>
    </source>
</evidence>
<dbReference type="InterPro" id="IPR023352">
    <property type="entry name" value="MAPEG-like_dom_sf"/>
</dbReference>
<organism evidence="6 7">
    <name type="scientific">Pukyongiella litopenaei</name>
    <dbReference type="NCBI Taxonomy" id="2605946"/>
    <lineage>
        <taxon>Bacteria</taxon>
        <taxon>Pseudomonadati</taxon>
        <taxon>Pseudomonadota</taxon>
        <taxon>Alphaproteobacteria</taxon>
        <taxon>Rhodobacterales</taxon>
        <taxon>Paracoccaceae</taxon>
        <taxon>Pukyongiella</taxon>
    </lineage>
</organism>
<dbReference type="InterPro" id="IPR001129">
    <property type="entry name" value="Membr-assoc_MAPEG"/>
</dbReference>
<dbReference type="AlphaFoldDB" id="A0A2S0MMU4"/>
<dbReference type="Proteomes" id="UP000237655">
    <property type="component" value="Chromosome"/>
</dbReference>
<evidence type="ECO:0000256" key="1">
    <source>
        <dbReference type="ARBA" id="ARBA00004370"/>
    </source>
</evidence>
<evidence type="ECO:0000256" key="2">
    <source>
        <dbReference type="ARBA" id="ARBA00022692"/>
    </source>
</evidence>
<keyword evidence="7" id="KW-1185">Reference proteome</keyword>
<dbReference type="Pfam" id="PF01124">
    <property type="entry name" value="MAPEG"/>
    <property type="match status" value="1"/>
</dbReference>
<dbReference type="EMBL" id="CP027665">
    <property type="protein sequence ID" value="AVO37208.1"/>
    <property type="molecule type" value="Genomic_DNA"/>
</dbReference>
<evidence type="ECO:0000313" key="7">
    <source>
        <dbReference type="Proteomes" id="UP000237655"/>
    </source>
</evidence>
<sequence>MDTFAAYSHAIASVALFALIVLALSPLSALRKGAQGLAPGAEPVADYADPAYRLHRAFQNGSDTLGIFVAVTAAAILAGASPVWVNWLASLVLVSRIVMLVVHLRGIGQPHSGPRSFAYVAGWLCMVLLALSAVVAAF</sequence>
<keyword evidence="3 5" id="KW-1133">Transmembrane helix</keyword>
<gene>
    <name evidence="6" type="ORF">C6Y53_05455</name>
</gene>
<dbReference type="GO" id="GO:0016020">
    <property type="term" value="C:membrane"/>
    <property type="evidence" value="ECO:0007669"/>
    <property type="project" value="UniProtKB-SubCell"/>
</dbReference>
<evidence type="ECO:0000256" key="3">
    <source>
        <dbReference type="ARBA" id="ARBA00022989"/>
    </source>
</evidence>
<feature type="transmembrane region" description="Helical" evidence="5">
    <location>
        <begin position="116"/>
        <end position="137"/>
    </location>
</feature>
<keyword evidence="2 5" id="KW-0812">Transmembrane</keyword>
<proteinExistence type="predicted"/>
<reference evidence="7" key="1">
    <citation type="submission" date="2018-03" db="EMBL/GenBank/DDBJ databases">
        <title>Genomic analysis of the strain SH-1 isolated from shrimp intestine.</title>
        <authorList>
            <person name="Kim Y.-S."/>
            <person name="Kim S.-E."/>
            <person name="Kim K.-H."/>
        </authorList>
    </citation>
    <scope>NUCLEOTIDE SEQUENCE [LARGE SCALE GENOMIC DNA]</scope>
    <source>
        <strain evidence="7">SH-1</strain>
    </source>
</reference>
<evidence type="ECO:0000256" key="4">
    <source>
        <dbReference type="ARBA" id="ARBA00023136"/>
    </source>
</evidence>
<feature type="transmembrane region" description="Helical" evidence="5">
    <location>
        <begin position="64"/>
        <end position="81"/>
    </location>
</feature>
<accession>A0A2S0MMU4</accession>
<dbReference type="Gene3D" id="1.20.120.550">
    <property type="entry name" value="Membrane associated eicosanoid/glutathione metabolism-like domain"/>
    <property type="match status" value="1"/>
</dbReference>
<name>A0A2S0MMU4_9RHOB</name>
<comment type="subcellular location">
    <subcellularLocation>
        <location evidence="1">Membrane</location>
    </subcellularLocation>
</comment>
<feature type="transmembrane region" description="Helical" evidence="5">
    <location>
        <begin position="6"/>
        <end position="24"/>
    </location>
</feature>
<keyword evidence="4 5" id="KW-0472">Membrane</keyword>
<dbReference type="RefSeq" id="WP_106471520.1">
    <property type="nucleotide sequence ID" value="NZ_CP027665.1"/>
</dbReference>
<evidence type="ECO:0000256" key="5">
    <source>
        <dbReference type="SAM" id="Phobius"/>
    </source>
</evidence>
<dbReference type="SUPFAM" id="SSF161084">
    <property type="entry name" value="MAPEG domain-like"/>
    <property type="match status" value="1"/>
</dbReference>
<protein>
    <submittedName>
        <fullName evidence="6">MAPEG family protein</fullName>
    </submittedName>
</protein>